<evidence type="ECO:0000313" key="1">
    <source>
        <dbReference type="EMBL" id="QQP38612.1"/>
    </source>
</evidence>
<proteinExistence type="predicted"/>
<dbReference type="Proteomes" id="UP000595437">
    <property type="component" value="Chromosome 13"/>
</dbReference>
<evidence type="ECO:0000313" key="2">
    <source>
        <dbReference type="Proteomes" id="UP000595437"/>
    </source>
</evidence>
<feature type="non-terminal residue" evidence="1">
    <location>
        <position position="53"/>
    </location>
</feature>
<reference evidence="2" key="1">
    <citation type="submission" date="2021-01" db="EMBL/GenBank/DDBJ databases">
        <title>Caligus Genome Assembly.</title>
        <authorList>
            <person name="Gallardo-Escarate C."/>
        </authorList>
    </citation>
    <scope>NUCLEOTIDE SEQUENCE [LARGE SCALE GENOMIC DNA]</scope>
</reference>
<name>A0A7T8GVL5_CALRO</name>
<feature type="non-terminal residue" evidence="1">
    <location>
        <position position="1"/>
    </location>
</feature>
<organism evidence="1 2">
    <name type="scientific">Caligus rogercresseyi</name>
    <name type="common">Sea louse</name>
    <dbReference type="NCBI Taxonomy" id="217165"/>
    <lineage>
        <taxon>Eukaryota</taxon>
        <taxon>Metazoa</taxon>
        <taxon>Ecdysozoa</taxon>
        <taxon>Arthropoda</taxon>
        <taxon>Crustacea</taxon>
        <taxon>Multicrustacea</taxon>
        <taxon>Hexanauplia</taxon>
        <taxon>Copepoda</taxon>
        <taxon>Siphonostomatoida</taxon>
        <taxon>Caligidae</taxon>
        <taxon>Caligus</taxon>
    </lineage>
</organism>
<dbReference type="AlphaFoldDB" id="A0A7T8GVL5"/>
<keyword evidence="2" id="KW-1185">Reference proteome</keyword>
<gene>
    <name evidence="1" type="ORF">FKW44_019235</name>
</gene>
<sequence>FPSLERLSSLVLEAVIRKNSDSLKDPACPDCSALSGDQLSKSTALRDHVSKLP</sequence>
<accession>A0A7T8GVL5</accession>
<protein>
    <submittedName>
        <fullName evidence="1">Uncharacterized protein</fullName>
    </submittedName>
</protein>
<dbReference type="EMBL" id="CP045902">
    <property type="protein sequence ID" value="QQP38612.1"/>
    <property type="molecule type" value="Genomic_DNA"/>
</dbReference>